<name>A0ABN3QKD2_9ACTN</name>
<protein>
    <recommendedName>
        <fullName evidence="4">PrgI family protein</fullName>
    </recommendedName>
</protein>
<sequence>MTTADSYRRREYEFGPRETGGILLGLGMGSILTLFGGMFLLVRLLVYGWWGLSAGLVVMAAAVAAVWVPIGDRALGEWARVGVMYGIRARLGWTQYRGGPAADTSRTPPEPAHDGLEPLELPGELAGIAVLSVATPAGTVGVIKDRRRHSYTAIIATRGTAFQLLTVQDQDQRLAMWGELLSSIAYSGGGIVRLQVIDTTVPDSGDRLVRQWAAHGGGGTQASAASYEQLLDLARPVTLRHETHLAVMLDPRRVRRQIRHLGGGDEGACTYLLQRCAQIEEALANTGVTAEGALPPRAIHKLLRSAYEPGARWKLDTRGTDYSAEGAGGASAAEAGPMAAHATWPYYRTDDTYHAIFWVSEWPRKRVFGDFLQGLILETRCTRTVSVVMQPLNPRRAADEVARADTAKGANEAVAARYGFRRSARDRRESATLTRQDEELASGHALYRFIGLVRISAATPELLDQACGEIETRATMLQLRRLYGEQDVAFPATLPLCRGLRWGLLRDAAS</sequence>
<comment type="caution">
    <text evidence="2">The sequence shown here is derived from an EMBL/GenBank/DDBJ whole genome shotgun (WGS) entry which is preliminary data.</text>
</comment>
<keyword evidence="1" id="KW-0472">Membrane</keyword>
<reference evidence="3" key="1">
    <citation type="journal article" date="2019" name="Int. J. Syst. Evol. Microbiol.">
        <title>The Global Catalogue of Microorganisms (GCM) 10K type strain sequencing project: providing services to taxonomists for standard genome sequencing and annotation.</title>
        <authorList>
            <consortium name="The Broad Institute Genomics Platform"/>
            <consortium name="The Broad Institute Genome Sequencing Center for Infectious Disease"/>
            <person name="Wu L."/>
            <person name="Ma J."/>
        </authorList>
    </citation>
    <scope>NUCLEOTIDE SEQUENCE [LARGE SCALE GENOMIC DNA]</scope>
    <source>
        <strain evidence="3">JCM 6833</strain>
    </source>
</reference>
<dbReference type="NCBIfam" id="NF042935">
    <property type="entry name" value="SCO6880_fam"/>
    <property type="match status" value="1"/>
</dbReference>
<keyword evidence="3" id="KW-1185">Reference proteome</keyword>
<dbReference type="RefSeq" id="WP_344547340.1">
    <property type="nucleotide sequence ID" value="NZ_BAAATD010000013.1"/>
</dbReference>
<evidence type="ECO:0000313" key="2">
    <source>
        <dbReference type="EMBL" id="GAA2627657.1"/>
    </source>
</evidence>
<keyword evidence="1" id="KW-0812">Transmembrane</keyword>
<gene>
    <name evidence="2" type="ORF">GCM10010411_76040</name>
</gene>
<organism evidence="2 3">
    <name type="scientific">Actinomadura fulvescens</name>
    <dbReference type="NCBI Taxonomy" id="46160"/>
    <lineage>
        <taxon>Bacteria</taxon>
        <taxon>Bacillati</taxon>
        <taxon>Actinomycetota</taxon>
        <taxon>Actinomycetes</taxon>
        <taxon>Streptosporangiales</taxon>
        <taxon>Thermomonosporaceae</taxon>
        <taxon>Actinomadura</taxon>
    </lineage>
</organism>
<dbReference type="Proteomes" id="UP001501509">
    <property type="component" value="Unassembled WGS sequence"/>
</dbReference>
<accession>A0ABN3QKD2</accession>
<feature type="transmembrane region" description="Helical" evidence="1">
    <location>
        <begin position="47"/>
        <end position="70"/>
    </location>
</feature>
<keyword evidence="1" id="KW-1133">Transmembrane helix</keyword>
<evidence type="ECO:0000256" key="1">
    <source>
        <dbReference type="SAM" id="Phobius"/>
    </source>
</evidence>
<proteinExistence type="predicted"/>
<evidence type="ECO:0008006" key="4">
    <source>
        <dbReference type="Google" id="ProtNLM"/>
    </source>
</evidence>
<dbReference type="EMBL" id="BAAATD010000013">
    <property type="protein sequence ID" value="GAA2627657.1"/>
    <property type="molecule type" value="Genomic_DNA"/>
</dbReference>
<dbReference type="InterPro" id="IPR049978">
    <property type="entry name" value="SCO6880-like"/>
</dbReference>
<evidence type="ECO:0000313" key="3">
    <source>
        <dbReference type="Proteomes" id="UP001501509"/>
    </source>
</evidence>
<feature type="transmembrane region" description="Helical" evidence="1">
    <location>
        <begin position="21"/>
        <end position="41"/>
    </location>
</feature>